<keyword evidence="2" id="KW-1133">Transmembrane helix</keyword>
<accession>A0A445FIG8</accession>
<keyword evidence="2" id="KW-0812">Transmembrane</keyword>
<proteinExistence type="inferred from homology"/>
<dbReference type="PANTHER" id="PTHR10182:SF3">
    <property type="entry name" value="PROTEIN MO25"/>
    <property type="match status" value="1"/>
</dbReference>
<dbReference type="Pfam" id="PF08569">
    <property type="entry name" value="Mo25"/>
    <property type="match status" value="1"/>
</dbReference>
<dbReference type="InterPro" id="IPR011989">
    <property type="entry name" value="ARM-like"/>
</dbReference>
<organism evidence="3 4">
    <name type="scientific">Glycine soja</name>
    <name type="common">Wild soybean</name>
    <dbReference type="NCBI Taxonomy" id="3848"/>
    <lineage>
        <taxon>Eukaryota</taxon>
        <taxon>Viridiplantae</taxon>
        <taxon>Streptophyta</taxon>
        <taxon>Embryophyta</taxon>
        <taxon>Tracheophyta</taxon>
        <taxon>Spermatophyta</taxon>
        <taxon>Magnoliopsida</taxon>
        <taxon>eudicotyledons</taxon>
        <taxon>Gunneridae</taxon>
        <taxon>Pentapetalae</taxon>
        <taxon>rosids</taxon>
        <taxon>fabids</taxon>
        <taxon>Fabales</taxon>
        <taxon>Fabaceae</taxon>
        <taxon>Papilionoideae</taxon>
        <taxon>50 kb inversion clade</taxon>
        <taxon>NPAAA clade</taxon>
        <taxon>indigoferoid/millettioid clade</taxon>
        <taxon>Phaseoleae</taxon>
        <taxon>Glycine</taxon>
        <taxon>Glycine subgen. Soja</taxon>
    </lineage>
</organism>
<dbReference type="GO" id="GO:0035556">
    <property type="term" value="P:intracellular signal transduction"/>
    <property type="evidence" value="ECO:0007669"/>
    <property type="project" value="TreeGrafter"/>
</dbReference>
<dbReference type="PANTHER" id="PTHR10182">
    <property type="entry name" value="CALCIUM-BINDING PROTEIN 39-RELATED"/>
    <property type="match status" value="1"/>
</dbReference>
<name>A0A445FIG8_GLYSO</name>
<protein>
    <submittedName>
        <fullName evidence="3">Uncharacterized protein</fullName>
    </submittedName>
</protein>
<evidence type="ECO:0000256" key="1">
    <source>
        <dbReference type="ARBA" id="ARBA00011012"/>
    </source>
</evidence>
<evidence type="ECO:0000313" key="3">
    <source>
        <dbReference type="EMBL" id="RZB48652.1"/>
    </source>
</evidence>
<comment type="similarity">
    <text evidence="1">Belongs to the Mo25 family.</text>
</comment>
<evidence type="ECO:0000256" key="2">
    <source>
        <dbReference type="SAM" id="Phobius"/>
    </source>
</evidence>
<reference evidence="3 4" key="1">
    <citation type="submission" date="2018-09" db="EMBL/GenBank/DDBJ databases">
        <title>A high-quality reference genome of wild soybean provides a powerful tool to mine soybean genomes.</title>
        <authorList>
            <person name="Xie M."/>
            <person name="Chung C.Y.L."/>
            <person name="Li M.-W."/>
            <person name="Wong F.-L."/>
            <person name="Chan T.-F."/>
            <person name="Lam H.-M."/>
        </authorList>
    </citation>
    <scope>NUCLEOTIDE SEQUENCE [LARGE SCALE GENOMIC DNA]</scope>
    <source>
        <strain evidence="4">cv. W05</strain>
        <tissue evidence="3">Hypocotyl of etiolated seedlings</tissue>
    </source>
</reference>
<dbReference type="GO" id="GO:0043539">
    <property type="term" value="F:protein serine/threonine kinase activator activity"/>
    <property type="evidence" value="ECO:0007669"/>
    <property type="project" value="TreeGrafter"/>
</dbReference>
<dbReference type="InterPro" id="IPR029056">
    <property type="entry name" value="Ribokinase-like"/>
</dbReference>
<dbReference type="Gene3D" id="1.25.10.10">
    <property type="entry name" value="Leucine-rich Repeat Variant"/>
    <property type="match status" value="1"/>
</dbReference>
<gene>
    <name evidence="3" type="ORF">D0Y65_051925</name>
</gene>
<keyword evidence="2" id="KW-0472">Membrane</keyword>
<dbReference type="InterPro" id="IPR016024">
    <property type="entry name" value="ARM-type_fold"/>
</dbReference>
<dbReference type="SUPFAM" id="SSF48371">
    <property type="entry name" value="ARM repeat"/>
    <property type="match status" value="1"/>
</dbReference>
<feature type="transmembrane region" description="Helical" evidence="2">
    <location>
        <begin position="45"/>
        <end position="65"/>
    </location>
</feature>
<keyword evidence="4" id="KW-1185">Reference proteome</keyword>
<comment type="caution">
    <text evidence="3">The sequence shown here is derived from an EMBL/GenBank/DDBJ whole genome shotgun (WGS) entry which is preliminary data.</text>
</comment>
<dbReference type="Gene3D" id="3.40.1190.20">
    <property type="match status" value="1"/>
</dbReference>
<evidence type="ECO:0000313" key="4">
    <source>
        <dbReference type="Proteomes" id="UP000289340"/>
    </source>
</evidence>
<dbReference type="InterPro" id="IPR013878">
    <property type="entry name" value="Mo25"/>
</dbReference>
<dbReference type="Proteomes" id="UP000289340">
    <property type="component" value="Chromosome 19"/>
</dbReference>
<sequence length="162" mass="18417">MLFPTSGVGINSAMDDMNLIQQTQIHHLVVREIGEEIDLDIPMDILCKIFLLSIVVLSLILHFIFSNRTLCSRFFDVYEKLLTSPNYVTRRQSLKLISEFLLESPNSQIMKRHLKSSLLESHDDIVEAPGATSYIGCIGKDKFVEEMKKKCTLDGVKESLIL</sequence>
<dbReference type="AlphaFoldDB" id="A0A445FIG8"/>
<dbReference type="EMBL" id="QZWG01000019">
    <property type="protein sequence ID" value="RZB48652.1"/>
    <property type="molecule type" value="Genomic_DNA"/>
</dbReference>